<accession>A0A4Y1QYJ0</accession>
<reference evidence="1" key="1">
    <citation type="journal article" date="2019" name="Science">
        <title>Mutation of a bHLH transcription factor allowed almond domestication.</title>
        <authorList>
            <person name="Sanchez-Perez R."/>
            <person name="Pavan S."/>
            <person name="Mazzeo R."/>
            <person name="Moldovan C."/>
            <person name="Aiese Cigliano R."/>
            <person name="Del Cueto J."/>
            <person name="Ricciardi F."/>
            <person name="Lotti C."/>
            <person name="Ricciardi L."/>
            <person name="Dicenta F."/>
            <person name="Lopez-Marques R.L."/>
            <person name="Lindberg Moller B."/>
        </authorList>
    </citation>
    <scope>NUCLEOTIDE SEQUENCE</scope>
</reference>
<dbReference type="EMBL" id="AP019298">
    <property type="protein sequence ID" value="BBG96936.1"/>
    <property type="molecule type" value="Genomic_DNA"/>
</dbReference>
<proteinExistence type="predicted"/>
<evidence type="ECO:0000313" key="1">
    <source>
        <dbReference type="EMBL" id="BBG96936.1"/>
    </source>
</evidence>
<sequence>MKKVVGKVHFLSSRCIFPSIIRGILWMVNGLCLHVCEKWEKEGILHPNAIGLEHKIKAMLLEEIPRSPESPGISKTTDVPTKKFHAFGWD</sequence>
<protein>
    <submittedName>
        <fullName evidence="1">Uncharacterized protein</fullName>
    </submittedName>
</protein>
<name>A0A4Y1QYJ0_PRUDU</name>
<dbReference type="AlphaFoldDB" id="A0A4Y1QYJ0"/>
<organism evidence="1">
    <name type="scientific">Prunus dulcis</name>
    <name type="common">Almond</name>
    <name type="synonym">Amygdalus dulcis</name>
    <dbReference type="NCBI Taxonomy" id="3755"/>
    <lineage>
        <taxon>Eukaryota</taxon>
        <taxon>Viridiplantae</taxon>
        <taxon>Streptophyta</taxon>
        <taxon>Embryophyta</taxon>
        <taxon>Tracheophyta</taxon>
        <taxon>Spermatophyta</taxon>
        <taxon>Magnoliopsida</taxon>
        <taxon>eudicotyledons</taxon>
        <taxon>Gunneridae</taxon>
        <taxon>Pentapetalae</taxon>
        <taxon>rosids</taxon>
        <taxon>fabids</taxon>
        <taxon>Rosales</taxon>
        <taxon>Rosaceae</taxon>
        <taxon>Amygdaloideae</taxon>
        <taxon>Amygdaleae</taxon>
        <taxon>Prunus</taxon>
    </lineage>
</organism>
<gene>
    <name evidence="1" type="ORF">Prudu_005902</name>
</gene>